<keyword evidence="1" id="KW-0812">Transmembrane</keyword>
<keyword evidence="1" id="KW-0472">Membrane</keyword>
<feature type="transmembrane region" description="Helical" evidence="1">
    <location>
        <begin position="21"/>
        <end position="48"/>
    </location>
</feature>
<accession>A0A7I0HP03</accession>
<evidence type="ECO:0000256" key="1">
    <source>
        <dbReference type="SAM" id="Phobius"/>
    </source>
</evidence>
<dbReference type="Proteomes" id="UP000297641">
    <property type="component" value="Unassembled WGS sequence"/>
</dbReference>
<reference evidence="2 3" key="1">
    <citation type="journal article" date="2019" name="PLoS Negl. Trop. Dis.">
        <title>Revisiting the worldwide diversity of Leptospira species in the environment.</title>
        <authorList>
            <person name="Vincent A.T."/>
            <person name="Schiettekatte O."/>
            <person name="Bourhy P."/>
            <person name="Veyrier F.J."/>
            <person name="Picardeau M."/>
        </authorList>
    </citation>
    <scope>NUCLEOTIDE SEQUENCE [LARGE SCALE GENOMIC DNA]</scope>
    <source>
        <strain evidence="2 3">201800273</strain>
    </source>
</reference>
<feature type="transmembrane region" description="Helical" evidence="1">
    <location>
        <begin position="79"/>
        <end position="98"/>
    </location>
</feature>
<dbReference type="RefSeq" id="WP_135771729.1">
    <property type="nucleotide sequence ID" value="NZ_RQFT01000012.1"/>
</dbReference>
<keyword evidence="1" id="KW-1133">Transmembrane helix</keyword>
<dbReference type="AlphaFoldDB" id="A0A7I0HP03"/>
<feature type="transmembrane region" description="Helical" evidence="1">
    <location>
        <begin position="238"/>
        <end position="257"/>
    </location>
</feature>
<proteinExistence type="predicted"/>
<comment type="caution">
    <text evidence="2">The sequence shown here is derived from an EMBL/GenBank/DDBJ whole genome shotgun (WGS) entry which is preliminary data.</text>
</comment>
<evidence type="ECO:0000313" key="2">
    <source>
        <dbReference type="EMBL" id="TGL03316.1"/>
    </source>
</evidence>
<feature type="transmembrane region" description="Helical" evidence="1">
    <location>
        <begin position="54"/>
        <end position="72"/>
    </location>
</feature>
<sequence>MLTSFVENKNPKKREPNEGSPPLLVILWIGSLMIFVFSLILLPFGVYWPLSNSIWVLFIFFLPLVFLGIHFTKGYGYKIIFAVFLSLIAGGNVLLFLGDSIGYHFGLTSKFDVPPEDVHLSLGYRYLYLRDFRLDDSDSGSFNSPLLIRRRSGASVYGPVITFHYKRIRSLLGNDTKYPLYAICYSKETRNCQISSLYTGGVLLREFIWENSEPNFEQGAIFIVWKDRLDHEYETKGIYSLLFLVFVHLVWGIVVYFPTRE</sequence>
<name>A0A7I0HP03_9LEPT</name>
<dbReference type="EMBL" id="RQFT01000012">
    <property type="protein sequence ID" value="TGL03316.1"/>
    <property type="molecule type" value="Genomic_DNA"/>
</dbReference>
<evidence type="ECO:0000313" key="3">
    <source>
        <dbReference type="Proteomes" id="UP000297641"/>
    </source>
</evidence>
<protein>
    <submittedName>
        <fullName evidence="2">Uncharacterized protein</fullName>
    </submittedName>
</protein>
<organism evidence="2 3">
    <name type="scientific">Leptospira bouyouniensis</name>
    <dbReference type="NCBI Taxonomy" id="2484911"/>
    <lineage>
        <taxon>Bacteria</taxon>
        <taxon>Pseudomonadati</taxon>
        <taxon>Spirochaetota</taxon>
        <taxon>Spirochaetia</taxon>
        <taxon>Leptospirales</taxon>
        <taxon>Leptospiraceae</taxon>
        <taxon>Leptospira</taxon>
    </lineage>
</organism>
<gene>
    <name evidence="2" type="ORF">EHQ43_16200</name>
</gene>